<evidence type="ECO:0000313" key="8">
    <source>
        <dbReference type="Proteomes" id="UP001199642"/>
    </source>
</evidence>
<evidence type="ECO:0000256" key="4">
    <source>
        <dbReference type="ARBA" id="ARBA00023136"/>
    </source>
</evidence>
<evidence type="ECO:0000256" key="1">
    <source>
        <dbReference type="ARBA" id="ARBA00004141"/>
    </source>
</evidence>
<evidence type="ECO:0000313" key="7">
    <source>
        <dbReference type="EMBL" id="UGS25923.1"/>
    </source>
</evidence>
<feature type="transmembrane region" description="Helical" evidence="5">
    <location>
        <begin position="159"/>
        <end position="181"/>
    </location>
</feature>
<reference evidence="7 8" key="1">
    <citation type="submission" date="2023-01" db="EMBL/GenBank/DDBJ databases">
        <title>Characterization of estradiol degrading bacteria Microbacterium sp. MZT7 and reveal degrading genes through genome analysis.</title>
        <authorList>
            <person name="Hao P."/>
            <person name="Gao Y."/>
        </authorList>
    </citation>
    <scope>NUCLEOTIDE SEQUENCE [LARGE SCALE GENOMIC DNA]</scope>
    <source>
        <strain evidence="7 8">MZT7</strain>
    </source>
</reference>
<evidence type="ECO:0000259" key="6">
    <source>
        <dbReference type="Pfam" id="PF12698"/>
    </source>
</evidence>
<feature type="transmembrane region" description="Helical" evidence="5">
    <location>
        <begin position="248"/>
        <end position="273"/>
    </location>
</feature>
<dbReference type="RefSeq" id="WP_231819680.1">
    <property type="nucleotide sequence ID" value="NZ_CP082781.1"/>
</dbReference>
<sequence length="376" mass="39078">MNALATSRPTAPSSGPLTGITAAQGAWLVAEREIGTRLRSKAFLISTGILLLVALGGIIWMGIAGGTPSTVAVAATSQSAALLPESDTLEVTEVTDRAAAQALVEDGDVDAAVLVDGSSPTGLSILAGESAPDELVALMSVSPAVELLHPDAPHPGLRMALGMVFGIVFMMAALSFGTPVTTSIVEEKQTRIVEILLSAIPARSLLAGKVLGNTILAMAQILLLIAVGVVGLIVTGQTTLLQGFGAPMLWFAVFFLFGFILLAAMFAAAGSLVSRQEDAGATLTPVMYLTMIPYFLVVFLGTNPLVMTIMSYVPFSAPVAMPVRLFFGEAQWWEPIAALAVLLATCLLVVALGAKIYENSLLRMGARVKLSEALRG</sequence>
<evidence type="ECO:0000256" key="5">
    <source>
        <dbReference type="SAM" id="Phobius"/>
    </source>
</evidence>
<feature type="transmembrane region" description="Helical" evidence="5">
    <location>
        <begin position="42"/>
        <end position="63"/>
    </location>
</feature>
<evidence type="ECO:0000256" key="2">
    <source>
        <dbReference type="ARBA" id="ARBA00022692"/>
    </source>
</evidence>
<dbReference type="Proteomes" id="UP001199642">
    <property type="component" value="Chromosome"/>
</dbReference>
<accession>A0ABY3RPF9</accession>
<keyword evidence="2 5" id="KW-0812">Transmembrane</keyword>
<dbReference type="PANTHER" id="PTHR43471">
    <property type="entry name" value="ABC TRANSPORTER PERMEASE"/>
    <property type="match status" value="1"/>
</dbReference>
<dbReference type="Pfam" id="PF12698">
    <property type="entry name" value="ABC2_membrane_3"/>
    <property type="match status" value="1"/>
</dbReference>
<feature type="transmembrane region" description="Helical" evidence="5">
    <location>
        <begin position="210"/>
        <end position="236"/>
    </location>
</feature>
<keyword evidence="4 5" id="KW-0472">Membrane</keyword>
<dbReference type="EMBL" id="CP082781">
    <property type="protein sequence ID" value="UGS25923.1"/>
    <property type="molecule type" value="Genomic_DNA"/>
</dbReference>
<gene>
    <name evidence="7" type="ORF">K8F61_14905</name>
</gene>
<keyword evidence="3 5" id="KW-1133">Transmembrane helix</keyword>
<protein>
    <submittedName>
        <fullName evidence="7">ABC transporter permease</fullName>
    </submittedName>
</protein>
<keyword evidence="8" id="KW-1185">Reference proteome</keyword>
<feature type="domain" description="ABC-2 type transporter transmembrane" evidence="6">
    <location>
        <begin position="163"/>
        <end position="354"/>
    </location>
</feature>
<name>A0ABY3RPF9_9MICO</name>
<feature type="transmembrane region" description="Helical" evidence="5">
    <location>
        <begin position="335"/>
        <end position="357"/>
    </location>
</feature>
<proteinExistence type="predicted"/>
<evidence type="ECO:0000256" key="3">
    <source>
        <dbReference type="ARBA" id="ARBA00022989"/>
    </source>
</evidence>
<feature type="transmembrane region" description="Helical" evidence="5">
    <location>
        <begin position="294"/>
        <end position="315"/>
    </location>
</feature>
<dbReference type="PANTHER" id="PTHR43471:SF3">
    <property type="entry name" value="ABC TRANSPORTER PERMEASE PROTEIN NATB"/>
    <property type="match status" value="1"/>
</dbReference>
<dbReference type="InterPro" id="IPR013525">
    <property type="entry name" value="ABC2_TM"/>
</dbReference>
<organism evidence="7 8">
    <name type="scientific">Microbacterium resistens</name>
    <dbReference type="NCBI Taxonomy" id="156977"/>
    <lineage>
        <taxon>Bacteria</taxon>
        <taxon>Bacillati</taxon>
        <taxon>Actinomycetota</taxon>
        <taxon>Actinomycetes</taxon>
        <taxon>Micrococcales</taxon>
        <taxon>Microbacteriaceae</taxon>
        <taxon>Microbacterium</taxon>
    </lineage>
</organism>
<comment type="subcellular location">
    <subcellularLocation>
        <location evidence="1">Membrane</location>
        <topology evidence="1">Multi-pass membrane protein</topology>
    </subcellularLocation>
</comment>